<dbReference type="PANTHER" id="PTHR12103">
    <property type="entry name" value="5'-NUCLEOTIDASE DOMAIN-CONTAINING"/>
    <property type="match status" value="1"/>
</dbReference>
<organism evidence="5 6">
    <name type="scientific">Timema podura</name>
    <name type="common">Walking stick</name>
    <dbReference type="NCBI Taxonomy" id="61482"/>
    <lineage>
        <taxon>Eukaryota</taxon>
        <taxon>Metazoa</taxon>
        <taxon>Ecdysozoa</taxon>
        <taxon>Arthropoda</taxon>
        <taxon>Hexapoda</taxon>
        <taxon>Insecta</taxon>
        <taxon>Pterygota</taxon>
        <taxon>Neoptera</taxon>
        <taxon>Polyneoptera</taxon>
        <taxon>Phasmatodea</taxon>
        <taxon>Timematodea</taxon>
        <taxon>Timematoidea</taxon>
        <taxon>Timematidae</taxon>
        <taxon>Timema</taxon>
    </lineage>
</organism>
<comment type="similarity">
    <text evidence="1">Belongs to the 5'(3')-deoxyribonucleotidase family.</text>
</comment>
<dbReference type="NCBIfam" id="TIGR02244">
    <property type="entry name" value="HAD-IG-Ncltidse"/>
    <property type="match status" value="1"/>
</dbReference>
<dbReference type="SUPFAM" id="SSF56784">
    <property type="entry name" value="HAD-like"/>
    <property type="match status" value="1"/>
</dbReference>
<keyword evidence="3" id="KW-0378">Hydrolase</keyword>
<evidence type="ECO:0008006" key="7">
    <source>
        <dbReference type="Google" id="ProtNLM"/>
    </source>
</evidence>
<dbReference type="Pfam" id="PF05761">
    <property type="entry name" value="5_nucleotid"/>
    <property type="match status" value="2"/>
</dbReference>
<evidence type="ECO:0000256" key="3">
    <source>
        <dbReference type="ARBA" id="ARBA00022801"/>
    </source>
</evidence>
<dbReference type="Gene3D" id="3.40.50.1000">
    <property type="entry name" value="HAD superfamily/HAD-like"/>
    <property type="match status" value="1"/>
</dbReference>
<dbReference type="EMBL" id="CAJPIN010006954">
    <property type="protein sequence ID" value="CAG2058272.1"/>
    <property type="molecule type" value="Genomic_DNA"/>
</dbReference>
<dbReference type="PANTHER" id="PTHR12103:SF12">
    <property type="entry name" value="FI20020P1"/>
    <property type="match status" value="1"/>
</dbReference>
<reference evidence="5" key="1">
    <citation type="submission" date="2021-03" db="EMBL/GenBank/DDBJ databases">
        <authorList>
            <person name="Tran Van P."/>
        </authorList>
    </citation>
    <scope>NUCLEOTIDE SEQUENCE</scope>
</reference>
<accession>A0ABN7NUN1</accession>
<dbReference type="InterPro" id="IPR036412">
    <property type="entry name" value="HAD-like_sf"/>
</dbReference>
<keyword evidence="2" id="KW-0479">Metal-binding</keyword>
<sequence length="352" mass="41384">MVQRTEYPDSISKLEYRPGFAVRGLHYDIEKGLLLKIDSFLQIQLGSVYRGLSPVPNEEVLRLYRNKTIPIDYAFVKLKMIQLADLFSVPEMGLLCNVAEYFEKNHIEYHPEILFRDVKKSVQSSHSIMHNIVENNVTDYLEQNSTIQTYFEGLIKAGKKLFLVTNSPFRFVNIGMELLLGEEWINFFDVVIVQARKPRFFTDESRPFRVYDPVSKRQLWDHVTKLEKGKIYYEGTVKQLQDMTGWNGQQVLYFGDHPYSDLADVTLEHGWRTGAIITELTVINRQRTKCVFNEQFGSVFRTYHNPTYFSRRLFRFADIYTSNLTNLLKYSVNHTFYPRRGVMPHEYSSLFV</sequence>
<keyword evidence="4" id="KW-0460">Magnesium</keyword>
<gene>
    <name evidence="5" type="ORF">TPAB3V08_LOCUS5245</name>
</gene>
<dbReference type="Proteomes" id="UP001153148">
    <property type="component" value="Unassembled WGS sequence"/>
</dbReference>
<comment type="caution">
    <text evidence="5">The sequence shown here is derived from an EMBL/GenBank/DDBJ whole genome shotgun (WGS) entry which is preliminary data.</text>
</comment>
<evidence type="ECO:0000256" key="1">
    <source>
        <dbReference type="ARBA" id="ARBA00009589"/>
    </source>
</evidence>
<keyword evidence="6" id="KW-1185">Reference proteome</keyword>
<dbReference type="InterPro" id="IPR008380">
    <property type="entry name" value="HAD-SF_hydro_IG_5-nucl"/>
</dbReference>
<evidence type="ECO:0000313" key="5">
    <source>
        <dbReference type="EMBL" id="CAG2058272.1"/>
    </source>
</evidence>
<dbReference type="InterPro" id="IPR023214">
    <property type="entry name" value="HAD_sf"/>
</dbReference>
<evidence type="ECO:0000313" key="6">
    <source>
        <dbReference type="Proteomes" id="UP001153148"/>
    </source>
</evidence>
<name>A0ABN7NUN1_TIMPD</name>
<protein>
    <recommendedName>
        <fullName evidence="7">5'-nucleotidase domain-containing protein 3</fullName>
    </recommendedName>
</protein>
<evidence type="ECO:0000256" key="4">
    <source>
        <dbReference type="ARBA" id="ARBA00022842"/>
    </source>
</evidence>
<evidence type="ECO:0000256" key="2">
    <source>
        <dbReference type="ARBA" id="ARBA00022723"/>
    </source>
</evidence>
<proteinExistence type="inferred from homology"/>